<dbReference type="STRING" id="1313296.SAMN05661091_6118"/>
<name>A0A1X7HU37_9BACL</name>
<evidence type="ECO:0000313" key="1">
    <source>
        <dbReference type="EMBL" id="SMF92957.1"/>
    </source>
</evidence>
<reference evidence="2" key="1">
    <citation type="submission" date="2017-04" db="EMBL/GenBank/DDBJ databases">
        <authorList>
            <person name="Varghese N."/>
            <person name="Submissions S."/>
        </authorList>
    </citation>
    <scope>NUCLEOTIDE SEQUENCE [LARGE SCALE GENOMIC DNA]</scope>
    <source>
        <strain evidence="2">N3/975</strain>
    </source>
</reference>
<dbReference type="AlphaFoldDB" id="A0A1X7HU37"/>
<dbReference type="Proteomes" id="UP000192940">
    <property type="component" value="Chromosome I"/>
</dbReference>
<gene>
    <name evidence="1" type="ORF">SAMN05661091_6118</name>
</gene>
<dbReference type="InterPro" id="IPR025945">
    <property type="entry name" value="DHHW"/>
</dbReference>
<accession>A0A1X7HU37</accession>
<dbReference type="RefSeq" id="WP_208916998.1">
    <property type="nucleotide sequence ID" value="NZ_LT840184.1"/>
</dbReference>
<organism evidence="1 2">
    <name type="scientific">Paenibacillus uliginis N3/975</name>
    <dbReference type="NCBI Taxonomy" id="1313296"/>
    <lineage>
        <taxon>Bacteria</taxon>
        <taxon>Bacillati</taxon>
        <taxon>Bacillota</taxon>
        <taxon>Bacilli</taxon>
        <taxon>Bacillales</taxon>
        <taxon>Paenibacillaceae</taxon>
        <taxon>Paenibacillus</taxon>
    </lineage>
</organism>
<proteinExistence type="predicted"/>
<dbReference type="EMBL" id="LT840184">
    <property type="protein sequence ID" value="SMF92957.1"/>
    <property type="molecule type" value="Genomic_DNA"/>
</dbReference>
<sequence length="383" mass="44062">MKQRADQLLVGGFVLTLFLMLLTFLLLPKEHFSELENRVLQSAPHLTWDNLLSKKYAEDAESFVTDQFPFRSKWLAVKSSVEQLRLQQENNGIYKGHSGYLFEKFVEPDYSKIQQYAESIKQFAISHPEANTTFMLAPTSVGIYADRLPWLAPNYSQSKVNQYIADYVRGSVSFMDGFEFLSPYASEPIYYRTDHHWTTNGAYLAYVAYAEKMGWHPLSKKEFHIQTVSNSFLGSYHTRSQFNGVTPDSIEVYKPIQPISTEMYIADTGEALTNMYDASFLEKKDQYSYFLSGVHALMKLTSKLDPHVIKQEKLLVIKDSYAHSVIPFLTLHVPEIHVIDMRYYNGSISDYMSENGIKDVLLLFNTATFIDNSALLKLDTKKR</sequence>
<keyword evidence="2" id="KW-1185">Reference proteome</keyword>
<protein>
    <submittedName>
        <fullName evidence="1">DHHW protein</fullName>
    </submittedName>
</protein>
<evidence type="ECO:0000313" key="2">
    <source>
        <dbReference type="Proteomes" id="UP000192940"/>
    </source>
</evidence>
<dbReference type="Pfam" id="PF14286">
    <property type="entry name" value="DHHW"/>
    <property type="match status" value="1"/>
</dbReference>